<feature type="compositionally biased region" description="Low complexity" evidence="1">
    <location>
        <begin position="22"/>
        <end position="35"/>
    </location>
</feature>
<organism evidence="2 3">
    <name type="scientific">Liparis tanakae</name>
    <name type="common">Tanaka's snailfish</name>
    <dbReference type="NCBI Taxonomy" id="230148"/>
    <lineage>
        <taxon>Eukaryota</taxon>
        <taxon>Metazoa</taxon>
        <taxon>Chordata</taxon>
        <taxon>Craniata</taxon>
        <taxon>Vertebrata</taxon>
        <taxon>Euteleostomi</taxon>
        <taxon>Actinopterygii</taxon>
        <taxon>Neopterygii</taxon>
        <taxon>Teleostei</taxon>
        <taxon>Neoteleostei</taxon>
        <taxon>Acanthomorphata</taxon>
        <taxon>Eupercaria</taxon>
        <taxon>Perciformes</taxon>
        <taxon>Cottioidei</taxon>
        <taxon>Cottales</taxon>
        <taxon>Liparidae</taxon>
        <taxon>Liparis</taxon>
    </lineage>
</organism>
<feature type="compositionally biased region" description="Pro residues" evidence="1">
    <location>
        <begin position="61"/>
        <end position="71"/>
    </location>
</feature>
<dbReference type="EMBL" id="SRLO01002886">
    <property type="protein sequence ID" value="TNN32158.1"/>
    <property type="molecule type" value="Genomic_DNA"/>
</dbReference>
<dbReference type="AlphaFoldDB" id="A0A4Z2ETN4"/>
<protein>
    <submittedName>
        <fullName evidence="2">Uncharacterized protein</fullName>
    </submittedName>
</protein>
<dbReference type="Proteomes" id="UP000314294">
    <property type="component" value="Unassembled WGS sequence"/>
</dbReference>
<comment type="caution">
    <text evidence="2">The sequence shown here is derived from an EMBL/GenBank/DDBJ whole genome shotgun (WGS) entry which is preliminary data.</text>
</comment>
<sequence>MYTIVFASDGALTSLTSAGAKAQRSPRLAASAAPSEEGRSRITADAPLRIRRSTVARPRPDAPPVTKPTIP</sequence>
<reference evidence="2 3" key="1">
    <citation type="submission" date="2019-03" db="EMBL/GenBank/DDBJ databases">
        <title>First draft genome of Liparis tanakae, snailfish: a comprehensive survey of snailfish specific genes.</title>
        <authorList>
            <person name="Kim W."/>
            <person name="Song I."/>
            <person name="Jeong J.-H."/>
            <person name="Kim D."/>
            <person name="Kim S."/>
            <person name="Ryu S."/>
            <person name="Song J.Y."/>
            <person name="Lee S.K."/>
        </authorList>
    </citation>
    <scope>NUCLEOTIDE SEQUENCE [LARGE SCALE GENOMIC DNA]</scope>
    <source>
        <tissue evidence="2">Muscle</tissue>
    </source>
</reference>
<feature type="region of interest" description="Disordered" evidence="1">
    <location>
        <begin position="16"/>
        <end position="71"/>
    </location>
</feature>
<evidence type="ECO:0000313" key="3">
    <source>
        <dbReference type="Proteomes" id="UP000314294"/>
    </source>
</evidence>
<accession>A0A4Z2ETN4</accession>
<evidence type="ECO:0000256" key="1">
    <source>
        <dbReference type="SAM" id="MobiDB-lite"/>
    </source>
</evidence>
<proteinExistence type="predicted"/>
<keyword evidence="3" id="KW-1185">Reference proteome</keyword>
<name>A0A4Z2ETN4_9TELE</name>
<dbReference type="OrthoDB" id="1274115at2759"/>
<evidence type="ECO:0000313" key="2">
    <source>
        <dbReference type="EMBL" id="TNN32158.1"/>
    </source>
</evidence>
<gene>
    <name evidence="2" type="ORF">EYF80_057683</name>
</gene>